<feature type="region of interest" description="Disordered" evidence="1">
    <location>
        <begin position="62"/>
        <end position="94"/>
    </location>
</feature>
<dbReference type="AlphaFoldDB" id="A0AAW2KQD1"/>
<reference evidence="2" key="1">
    <citation type="submission" date="2020-06" db="EMBL/GenBank/DDBJ databases">
        <authorList>
            <person name="Li T."/>
            <person name="Hu X."/>
            <person name="Zhang T."/>
            <person name="Song X."/>
            <person name="Zhang H."/>
            <person name="Dai N."/>
            <person name="Sheng W."/>
            <person name="Hou X."/>
            <person name="Wei L."/>
        </authorList>
    </citation>
    <scope>NUCLEOTIDE SEQUENCE</scope>
    <source>
        <strain evidence="2">G02</strain>
        <tissue evidence="2">Leaf</tissue>
    </source>
</reference>
<feature type="compositionally biased region" description="Polar residues" evidence="1">
    <location>
        <begin position="71"/>
        <end position="94"/>
    </location>
</feature>
<reference evidence="2" key="2">
    <citation type="journal article" date="2024" name="Plant">
        <title>Genomic evolution and insights into agronomic trait innovations of Sesamum species.</title>
        <authorList>
            <person name="Miao H."/>
            <person name="Wang L."/>
            <person name="Qu L."/>
            <person name="Liu H."/>
            <person name="Sun Y."/>
            <person name="Le M."/>
            <person name="Wang Q."/>
            <person name="Wei S."/>
            <person name="Zheng Y."/>
            <person name="Lin W."/>
            <person name="Duan Y."/>
            <person name="Cao H."/>
            <person name="Xiong S."/>
            <person name="Wang X."/>
            <person name="Wei L."/>
            <person name="Li C."/>
            <person name="Ma Q."/>
            <person name="Ju M."/>
            <person name="Zhao R."/>
            <person name="Li G."/>
            <person name="Mu C."/>
            <person name="Tian Q."/>
            <person name="Mei H."/>
            <person name="Zhang T."/>
            <person name="Gao T."/>
            <person name="Zhang H."/>
        </authorList>
    </citation>
    <scope>NUCLEOTIDE SEQUENCE</scope>
    <source>
        <strain evidence="2">G02</strain>
    </source>
</reference>
<proteinExistence type="predicted"/>
<protein>
    <submittedName>
        <fullName evidence="2">Uncharacterized protein</fullName>
    </submittedName>
</protein>
<accession>A0AAW2KQD1</accession>
<evidence type="ECO:0000313" key="2">
    <source>
        <dbReference type="EMBL" id="KAL0308748.1"/>
    </source>
</evidence>
<sequence length="94" mass="10686">MATDVATIQQRRFYNTNWTRDMGLRLFEITLRKTALKAYINLPNPAWEQLKIIYQDPTPVEVTDEDEDNVGNASTKNANQDVISLSPQSADNSI</sequence>
<comment type="caution">
    <text evidence="2">The sequence shown here is derived from an EMBL/GenBank/DDBJ whole genome shotgun (WGS) entry which is preliminary data.</text>
</comment>
<name>A0AAW2KQD1_SESRA</name>
<dbReference type="EMBL" id="JACGWJ010000027">
    <property type="protein sequence ID" value="KAL0308748.1"/>
    <property type="molecule type" value="Genomic_DNA"/>
</dbReference>
<organism evidence="2">
    <name type="scientific">Sesamum radiatum</name>
    <name type="common">Black benniseed</name>
    <dbReference type="NCBI Taxonomy" id="300843"/>
    <lineage>
        <taxon>Eukaryota</taxon>
        <taxon>Viridiplantae</taxon>
        <taxon>Streptophyta</taxon>
        <taxon>Embryophyta</taxon>
        <taxon>Tracheophyta</taxon>
        <taxon>Spermatophyta</taxon>
        <taxon>Magnoliopsida</taxon>
        <taxon>eudicotyledons</taxon>
        <taxon>Gunneridae</taxon>
        <taxon>Pentapetalae</taxon>
        <taxon>asterids</taxon>
        <taxon>lamiids</taxon>
        <taxon>Lamiales</taxon>
        <taxon>Pedaliaceae</taxon>
        <taxon>Sesamum</taxon>
    </lineage>
</organism>
<evidence type="ECO:0000256" key="1">
    <source>
        <dbReference type="SAM" id="MobiDB-lite"/>
    </source>
</evidence>
<gene>
    <name evidence="2" type="ORF">Sradi_5817100</name>
</gene>